<dbReference type="GO" id="GO:0005829">
    <property type="term" value="C:cytosol"/>
    <property type="evidence" value="ECO:0007669"/>
    <property type="project" value="TreeGrafter"/>
</dbReference>
<protein>
    <recommendedName>
        <fullName evidence="2">Ribosome-binding factor A</fullName>
    </recommendedName>
</protein>
<dbReference type="InterPro" id="IPR023799">
    <property type="entry name" value="RbfA_dom_sf"/>
</dbReference>
<evidence type="ECO:0000256" key="2">
    <source>
        <dbReference type="HAMAP-Rule" id="MF_00003"/>
    </source>
</evidence>
<evidence type="ECO:0000313" key="3">
    <source>
        <dbReference type="EMBL" id="SDH87836.1"/>
    </source>
</evidence>
<dbReference type="Pfam" id="PF02033">
    <property type="entry name" value="RBFA"/>
    <property type="match status" value="1"/>
</dbReference>
<dbReference type="Gene3D" id="3.30.300.20">
    <property type="match status" value="1"/>
</dbReference>
<dbReference type="AlphaFoldDB" id="A0A1G8G0T6"/>
<comment type="similarity">
    <text evidence="2">Belongs to the RbfA family.</text>
</comment>
<comment type="subcellular location">
    <subcellularLocation>
        <location evidence="2">Cytoplasm</location>
    </subcellularLocation>
</comment>
<comment type="subunit">
    <text evidence="2">Monomer. Binds 30S ribosomal subunits, but not 50S ribosomal subunits or 70S ribosomes.</text>
</comment>
<accession>A0A1G8G0T6</accession>
<dbReference type="PANTHER" id="PTHR33515">
    <property type="entry name" value="RIBOSOME-BINDING FACTOR A, CHLOROPLASTIC-RELATED"/>
    <property type="match status" value="1"/>
</dbReference>
<dbReference type="EMBL" id="FNDZ01000001">
    <property type="protein sequence ID" value="SDH87836.1"/>
    <property type="molecule type" value="Genomic_DNA"/>
</dbReference>
<dbReference type="SUPFAM" id="SSF89919">
    <property type="entry name" value="Ribosome-binding factor A, RbfA"/>
    <property type="match status" value="1"/>
</dbReference>
<dbReference type="PANTHER" id="PTHR33515:SF1">
    <property type="entry name" value="RIBOSOME-BINDING FACTOR A, CHLOROPLASTIC-RELATED"/>
    <property type="match status" value="1"/>
</dbReference>
<dbReference type="Proteomes" id="UP000183255">
    <property type="component" value="Unassembled WGS sequence"/>
</dbReference>
<dbReference type="GO" id="GO:0043024">
    <property type="term" value="F:ribosomal small subunit binding"/>
    <property type="evidence" value="ECO:0007669"/>
    <property type="project" value="TreeGrafter"/>
</dbReference>
<dbReference type="PROSITE" id="PS01319">
    <property type="entry name" value="RBFA"/>
    <property type="match status" value="1"/>
</dbReference>
<dbReference type="InterPro" id="IPR000238">
    <property type="entry name" value="RbfA"/>
</dbReference>
<dbReference type="RefSeq" id="WP_031572698.1">
    <property type="nucleotide sequence ID" value="NZ_DAMANS010000003.1"/>
</dbReference>
<gene>
    <name evidence="2" type="primary">rbfA</name>
    <name evidence="3" type="ORF">SAMN05421804_101100</name>
</gene>
<proteinExistence type="inferred from homology"/>
<sequence length="118" mass="13571">MAKYRTGRINEEMKKEISAIIMNGLKDPRITAMITITDVEVTSDLRYAKVYASIFGTEKQKEESFLGLKNSAGFIRREVGKRIQLRYVPELIFVMDDTIDKGMHIDELIRKANEQKGN</sequence>
<evidence type="ECO:0000256" key="1">
    <source>
        <dbReference type="ARBA" id="ARBA00022517"/>
    </source>
</evidence>
<dbReference type="HAMAP" id="MF_00003">
    <property type="entry name" value="RbfA"/>
    <property type="match status" value="1"/>
</dbReference>
<keyword evidence="2" id="KW-0963">Cytoplasm</keyword>
<keyword evidence="1 2" id="KW-0690">Ribosome biogenesis</keyword>
<dbReference type="InterPro" id="IPR015946">
    <property type="entry name" value="KH_dom-like_a/b"/>
</dbReference>
<organism evidence="3 4">
    <name type="scientific">Proteiniclasticum ruminis</name>
    <dbReference type="NCBI Taxonomy" id="398199"/>
    <lineage>
        <taxon>Bacteria</taxon>
        <taxon>Bacillati</taxon>
        <taxon>Bacillota</taxon>
        <taxon>Clostridia</taxon>
        <taxon>Eubacteriales</taxon>
        <taxon>Clostridiaceae</taxon>
        <taxon>Proteiniclasticum</taxon>
    </lineage>
</organism>
<reference evidence="3 4" key="1">
    <citation type="submission" date="2016-10" db="EMBL/GenBank/DDBJ databases">
        <authorList>
            <person name="de Groot N.N."/>
        </authorList>
    </citation>
    <scope>NUCLEOTIDE SEQUENCE [LARGE SCALE GENOMIC DNA]</scope>
    <source>
        <strain evidence="3 4">CGMCC 1.5058</strain>
    </source>
</reference>
<dbReference type="GO" id="GO:0030490">
    <property type="term" value="P:maturation of SSU-rRNA"/>
    <property type="evidence" value="ECO:0007669"/>
    <property type="project" value="UniProtKB-UniRule"/>
</dbReference>
<dbReference type="InterPro" id="IPR020053">
    <property type="entry name" value="Ribosome-bd_factorA_CS"/>
</dbReference>
<evidence type="ECO:0000313" key="4">
    <source>
        <dbReference type="Proteomes" id="UP000183255"/>
    </source>
</evidence>
<name>A0A1G8G0T6_9CLOT</name>
<dbReference type="NCBIfam" id="TIGR00082">
    <property type="entry name" value="rbfA"/>
    <property type="match status" value="1"/>
</dbReference>
<comment type="function">
    <text evidence="2">One of several proteins that assist in the late maturation steps of the functional core of the 30S ribosomal subunit. Associates with free 30S ribosomal subunits (but not with 30S subunits that are part of 70S ribosomes or polysomes). Required for efficient processing of 16S rRNA. May interact with the 5'-terminal helix region of 16S rRNA.</text>
</comment>